<accession>A0A0R2BDM7</accession>
<evidence type="ECO:0000259" key="1">
    <source>
        <dbReference type="PROSITE" id="PS51186"/>
    </source>
</evidence>
<organism evidence="2 3">
    <name type="scientific">Secundilactobacillus collinoides DSM 20515 = JCM 1123</name>
    <dbReference type="NCBI Taxonomy" id="1423733"/>
    <lineage>
        <taxon>Bacteria</taxon>
        <taxon>Bacillati</taxon>
        <taxon>Bacillota</taxon>
        <taxon>Bacilli</taxon>
        <taxon>Lactobacillales</taxon>
        <taxon>Lactobacillaceae</taxon>
        <taxon>Secundilactobacillus</taxon>
    </lineage>
</organism>
<evidence type="ECO:0000313" key="3">
    <source>
        <dbReference type="Proteomes" id="UP000051845"/>
    </source>
</evidence>
<dbReference type="InterPro" id="IPR016181">
    <property type="entry name" value="Acyl_CoA_acyltransferase"/>
</dbReference>
<dbReference type="PATRIC" id="fig|1423733.4.peg.1283"/>
<dbReference type="Pfam" id="PF00583">
    <property type="entry name" value="Acetyltransf_1"/>
    <property type="match status" value="1"/>
</dbReference>
<dbReference type="PROSITE" id="PS51186">
    <property type="entry name" value="GNAT"/>
    <property type="match status" value="1"/>
</dbReference>
<comment type="caution">
    <text evidence="2">The sequence shown here is derived from an EMBL/GenBank/DDBJ whole genome shotgun (WGS) entry which is preliminary data.</text>
</comment>
<name>A0A0R2BDM7_SECCO</name>
<feature type="domain" description="N-acetyltransferase" evidence="1">
    <location>
        <begin position="1"/>
        <end position="173"/>
    </location>
</feature>
<keyword evidence="2" id="KW-0808">Transferase</keyword>
<dbReference type="CDD" id="cd04301">
    <property type="entry name" value="NAT_SF"/>
    <property type="match status" value="1"/>
</dbReference>
<proteinExistence type="predicted"/>
<protein>
    <submittedName>
        <fullName evidence="2">Acetyltransferase</fullName>
    </submittedName>
</protein>
<dbReference type="Gene3D" id="3.40.630.30">
    <property type="match status" value="1"/>
</dbReference>
<dbReference type="EMBL" id="AYYR01000023">
    <property type="protein sequence ID" value="KRM76530.1"/>
    <property type="molecule type" value="Genomic_DNA"/>
</dbReference>
<evidence type="ECO:0000313" key="2">
    <source>
        <dbReference type="EMBL" id="KRM76530.1"/>
    </source>
</evidence>
<dbReference type="RefSeq" id="WP_056996399.1">
    <property type="nucleotide sequence ID" value="NZ_AYYR01000023.1"/>
</dbReference>
<gene>
    <name evidence="2" type="ORF">FC82_GL001215</name>
</gene>
<reference evidence="2 3" key="1">
    <citation type="journal article" date="2015" name="Genome Announc.">
        <title>Expanding the biotechnology potential of lactobacilli through comparative genomics of 213 strains and associated genera.</title>
        <authorList>
            <person name="Sun Z."/>
            <person name="Harris H.M."/>
            <person name="McCann A."/>
            <person name="Guo C."/>
            <person name="Argimon S."/>
            <person name="Zhang W."/>
            <person name="Yang X."/>
            <person name="Jeffery I.B."/>
            <person name="Cooney J.C."/>
            <person name="Kagawa T.F."/>
            <person name="Liu W."/>
            <person name="Song Y."/>
            <person name="Salvetti E."/>
            <person name="Wrobel A."/>
            <person name="Rasinkangas P."/>
            <person name="Parkhill J."/>
            <person name="Rea M.C."/>
            <person name="O'Sullivan O."/>
            <person name="Ritari J."/>
            <person name="Douillard F.P."/>
            <person name="Paul Ross R."/>
            <person name="Yang R."/>
            <person name="Briner A.E."/>
            <person name="Felis G.E."/>
            <person name="de Vos W.M."/>
            <person name="Barrangou R."/>
            <person name="Klaenhammer T.R."/>
            <person name="Caufield P.W."/>
            <person name="Cui Y."/>
            <person name="Zhang H."/>
            <person name="O'Toole P.W."/>
        </authorList>
    </citation>
    <scope>NUCLEOTIDE SEQUENCE [LARGE SCALE GENOMIC DNA]</scope>
    <source>
        <strain evidence="2 3">DSM 20515</strain>
    </source>
</reference>
<dbReference type="Proteomes" id="UP000051845">
    <property type="component" value="Unassembled WGS sequence"/>
</dbReference>
<dbReference type="InterPro" id="IPR000182">
    <property type="entry name" value="GNAT_dom"/>
</dbReference>
<dbReference type="SUPFAM" id="SSF55729">
    <property type="entry name" value="Acyl-CoA N-acyltransferases (Nat)"/>
    <property type="match status" value="1"/>
</dbReference>
<dbReference type="STRING" id="33960.TY91_03875"/>
<sequence length="182" mass="20361">MKLTKATLADLDTILAILSDGRDQLAEKGVDQWQGDYPSTDQITYDINHGFAYLANSDDNETVGAIAIVTAPDHSYDTMTGDWLNHNDNYLVIHRVAIHSNHGGKGYATQLFESVISHVEENHPEIDSLRIDTHADNQAMQHLINKMAFTKVGEIYGVYHKNDISYVYERLTSNQSSMPHAS</sequence>
<dbReference type="GO" id="GO:0016747">
    <property type="term" value="F:acyltransferase activity, transferring groups other than amino-acyl groups"/>
    <property type="evidence" value="ECO:0007669"/>
    <property type="project" value="InterPro"/>
</dbReference>
<dbReference type="AlphaFoldDB" id="A0A0R2BDM7"/>